<protein>
    <submittedName>
        <fullName evidence="2">Uncharacterized protein</fullName>
    </submittedName>
</protein>
<keyword evidence="1" id="KW-1133">Transmembrane helix</keyword>
<gene>
    <name evidence="2" type="ORF">g.21100</name>
    <name evidence="3" type="ORF">g.21101</name>
</gene>
<evidence type="ECO:0000313" key="2">
    <source>
        <dbReference type="EMBL" id="JAS61814.1"/>
    </source>
</evidence>
<reference evidence="2" key="1">
    <citation type="submission" date="2015-11" db="EMBL/GenBank/DDBJ databases">
        <title>De novo transcriptome assembly of four potential Pierce s Disease insect vectors from Arizona vineyards.</title>
        <authorList>
            <person name="Tassone E.E."/>
        </authorList>
    </citation>
    <scope>NUCLEOTIDE SEQUENCE</scope>
</reference>
<feature type="transmembrane region" description="Helical" evidence="1">
    <location>
        <begin position="43"/>
        <end position="60"/>
    </location>
</feature>
<proteinExistence type="predicted"/>
<dbReference type="AlphaFoldDB" id="A0A1B6GH97"/>
<keyword evidence="1" id="KW-0812">Transmembrane</keyword>
<accession>A0A1B6GH97</accession>
<sequence>MDSDEDEYSDTWILPLLKDRFPTTPEPTQEEKTRALITGGLHLLFYMSILAVFVGIAMYLDHKKRTRVYAIDDPEDPSNKGIPWHLYDPNFRFDPNERNAILRYSMRPRTWYVEPSRSDAKTNKPDKKATHFVTIPEEEETELESMKC</sequence>
<evidence type="ECO:0000313" key="3">
    <source>
        <dbReference type="EMBL" id="JAS66732.1"/>
    </source>
</evidence>
<name>A0A1B6GH97_9HEMI</name>
<evidence type="ECO:0000256" key="1">
    <source>
        <dbReference type="SAM" id="Phobius"/>
    </source>
</evidence>
<dbReference type="EMBL" id="GECZ01007955">
    <property type="protein sequence ID" value="JAS61814.1"/>
    <property type="molecule type" value="Transcribed_RNA"/>
</dbReference>
<dbReference type="EMBL" id="GECZ01003037">
    <property type="protein sequence ID" value="JAS66732.1"/>
    <property type="molecule type" value="Transcribed_RNA"/>
</dbReference>
<keyword evidence="1" id="KW-0472">Membrane</keyword>
<organism evidence="2">
    <name type="scientific">Cuerna arida</name>
    <dbReference type="NCBI Taxonomy" id="1464854"/>
    <lineage>
        <taxon>Eukaryota</taxon>
        <taxon>Metazoa</taxon>
        <taxon>Ecdysozoa</taxon>
        <taxon>Arthropoda</taxon>
        <taxon>Hexapoda</taxon>
        <taxon>Insecta</taxon>
        <taxon>Pterygota</taxon>
        <taxon>Neoptera</taxon>
        <taxon>Paraneoptera</taxon>
        <taxon>Hemiptera</taxon>
        <taxon>Auchenorrhyncha</taxon>
        <taxon>Membracoidea</taxon>
        <taxon>Cicadellidae</taxon>
        <taxon>Cicadellinae</taxon>
        <taxon>Proconiini</taxon>
        <taxon>Cuerna</taxon>
    </lineage>
</organism>